<dbReference type="SUPFAM" id="SSF48371">
    <property type="entry name" value="ARM repeat"/>
    <property type="match status" value="1"/>
</dbReference>
<dbReference type="InterPro" id="IPR016024">
    <property type="entry name" value="ARM-type_fold"/>
</dbReference>
<protein>
    <submittedName>
        <fullName evidence="1">HEAT repeat-containing protein</fullName>
    </submittedName>
</protein>
<keyword evidence="2" id="KW-1185">Reference proteome</keyword>
<dbReference type="Proteomes" id="UP000015620">
    <property type="component" value="Chromosome"/>
</dbReference>
<dbReference type="AlphaFoldDB" id="S5ZTA5"/>
<reference evidence="1 2" key="1">
    <citation type="journal article" date="2013" name="PLoS ONE">
        <title>Genome-Wide Relatedness of Treponema pedis, from Gingiva and Necrotic Skin Lesions of Pigs, with the Human Oral Pathogen Treponema denticola.</title>
        <authorList>
            <person name="Svartstrom O."/>
            <person name="Mushtaq M."/>
            <person name="Pringle M."/>
            <person name="Segerman B."/>
        </authorList>
    </citation>
    <scope>NUCLEOTIDE SEQUENCE [LARGE SCALE GENOMIC DNA]</scope>
    <source>
        <strain evidence="1">T A4</strain>
    </source>
</reference>
<evidence type="ECO:0000313" key="1">
    <source>
        <dbReference type="EMBL" id="AGT43375.1"/>
    </source>
</evidence>
<proteinExistence type="predicted"/>
<dbReference type="InterPro" id="IPR011989">
    <property type="entry name" value="ARM-like"/>
</dbReference>
<organism evidence="1 2">
    <name type="scientific">Treponema pedis str. T A4</name>
    <dbReference type="NCBI Taxonomy" id="1291379"/>
    <lineage>
        <taxon>Bacteria</taxon>
        <taxon>Pseudomonadati</taxon>
        <taxon>Spirochaetota</taxon>
        <taxon>Spirochaetia</taxon>
        <taxon>Spirochaetales</taxon>
        <taxon>Treponemataceae</taxon>
        <taxon>Treponema</taxon>
    </lineage>
</organism>
<name>S5ZTA5_9SPIR</name>
<sequence>MKMSEDAADNVRLAFVWACENIATNAPEIFCERLDLFYRLMQDKSERVRREAPEMFRVMGKRKPEYVLPYLEKLQRFAAHDSNPVVRIHSAGAIRITKKALEVNGHAADN</sequence>
<gene>
    <name evidence="1" type="ORF">TPE_0879</name>
</gene>
<dbReference type="STRING" id="1291379.TPE_0879"/>
<dbReference type="HOGENOM" id="CLU_2169957_0_0_12"/>
<dbReference type="EMBL" id="CP004120">
    <property type="protein sequence ID" value="AGT43375.1"/>
    <property type="molecule type" value="Genomic_DNA"/>
</dbReference>
<dbReference type="KEGG" id="tped:TPE_0879"/>
<dbReference type="PATRIC" id="fig|1291379.3.peg.875"/>
<dbReference type="Gene3D" id="1.25.10.10">
    <property type="entry name" value="Leucine-rich Repeat Variant"/>
    <property type="match status" value="1"/>
</dbReference>
<evidence type="ECO:0000313" key="2">
    <source>
        <dbReference type="Proteomes" id="UP000015620"/>
    </source>
</evidence>
<accession>S5ZTA5</accession>